<name>A0A2U8FFD9_9HELI</name>
<evidence type="ECO:0000313" key="3">
    <source>
        <dbReference type="Proteomes" id="UP000244890"/>
    </source>
</evidence>
<feature type="transmembrane region" description="Helical" evidence="1">
    <location>
        <begin position="41"/>
        <end position="60"/>
    </location>
</feature>
<feature type="transmembrane region" description="Helical" evidence="1">
    <location>
        <begin position="72"/>
        <end position="90"/>
    </location>
</feature>
<proteinExistence type="predicted"/>
<protein>
    <submittedName>
        <fullName evidence="2">Uncharacterized protein</fullName>
    </submittedName>
</protein>
<keyword evidence="1" id="KW-0472">Membrane</keyword>
<keyword evidence="1" id="KW-1133">Transmembrane helix</keyword>
<keyword evidence="1" id="KW-0812">Transmembrane</keyword>
<evidence type="ECO:0000256" key="1">
    <source>
        <dbReference type="SAM" id="Phobius"/>
    </source>
</evidence>
<sequence length="194" mass="22318">MESQQEFSLKAYLTYKFLNSFFVGTALGTIFTIYALIPPKVYSLGGVSLSVGAWLLTLLYVKLISIKPYKRILLFIEILPFCYILAFLLFPNTFYGALFIYGIYQISFIFGDYLVRSETFIFSQKTLFSSFDKYKQAGYLLGLIVAFIFYNILESWGIEDKQTQVYNIHFLLLLLQIGVFITLCFALKGKSSKI</sequence>
<dbReference type="EMBL" id="CP021886">
    <property type="protein sequence ID" value="AWI34738.1"/>
    <property type="molecule type" value="Genomic_DNA"/>
</dbReference>
<gene>
    <name evidence="2" type="ORF">CDV25_08140</name>
</gene>
<dbReference type="AlphaFoldDB" id="A0A2U8FFD9"/>
<dbReference type="RefSeq" id="WP_108911531.1">
    <property type="nucleotide sequence ID" value="NZ_CP021886.1"/>
</dbReference>
<feature type="transmembrane region" description="Helical" evidence="1">
    <location>
        <begin position="12"/>
        <end position="35"/>
    </location>
</feature>
<dbReference type="Proteomes" id="UP000244890">
    <property type="component" value="Chromosome"/>
</dbReference>
<accession>A0A2U8FFD9</accession>
<organism evidence="2 3">
    <name type="scientific">Helicobacter apodemus</name>
    <dbReference type="NCBI Taxonomy" id="135569"/>
    <lineage>
        <taxon>Bacteria</taxon>
        <taxon>Pseudomonadati</taxon>
        <taxon>Campylobacterota</taxon>
        <taxon>Epsilonproteobacteria</taxon>
        <taxon>Campylobacterales</taxon>
        <taxon>Helicobacteraceae</taxon>
        <taxon>Helicobacter</taxon>
    </lineage>
</organism>
<feature type="transmembrane region" description="Helical" evidence="1">
    <location>
        <begin position="165"/>
        <end position="187"/>
    </location>
</feature>
<dbReference type="KEGG" id="had:CDV25_08140"/>
<reference evidence="2 3" key="1">
    <citation type="submission" date="2017-06" db="EMBL/GenBank/DDBJ databases">
        <title>Complete genome of Helicobacter apodemus.</title>
        <authorList>
            <person name="Cho S."/>
        </authorList>
    </citation>
    <scope>NUCLEOTIDE SEQUENCE [LARGE SCALE GENOMIC DNA]</scope>
    <source>
        <strain evidence="3">SNUVETPUB-15-01</strain>
    </source>
</reference>
<feature type="transmembrane region" description="Helical" evidence="1">
    <location>
        <begin position="96"/>
        <end position="115"/>
    </location>
</feature>
<dbReference type="OrthoDB" id="5730977at2"/>
<feature type="transmembrane region" description="Helical" evidence="1">
    <location>
        <begin position="136"/>
        <end position="153"/>
    </location>
</feature>
<evidence type="ECO:0000313" key="2">
    <source>
        <dbReference type="EMBL" id="AWI34738.1"/>
    </source>
</evidence>